<reference evidence="4" key="1">
    <citation type="journal article" date="2019" name="Int. J. Syst. Evol. Microbiol.">
        <title>The Global Catalogue of Microorganisms (GCM) 10K type strain sequencing project: providing services to taxonomists for standard genome sequencing and annotation.</title>
        <authorList>
            <consortium name="The Broad Institute Genomics Platform"/>
            <consortium name="The Broad Institute Genome Sequencing Center for Infectious Disease"/>
            <person name="Wu L."/>
            <person name="Ma J."/>
        </authorList>
    </citation>
    <scope>NUCLEOTIDE SEQUENCE [LARGE SCALE GENOMIC DNA]</scope>
    <source>
        <strain evidence="4">JCM 17858</strain>
    </source>
</reference>
<comment type="caution">
    <text evidence="3">The sequence shown here is derived from an EMBL/GenBank/DDBJ whole genome shotgun (WGS) entry which is preliminary data.</text>
</comment>
<evidence type="ECO:0000313" key="4">
    <source>
        <dbReference type="Proteomes" id="UP001500394"/>
    </source>
</evidence>
<dbReference type="Proteomes" id="UP001500394">
    <property type="component" value="Unassembled WGS sequence"/>
</dbReference>
<sequence>MKNILYIALLAGGMLFINESKAQVNVSINIGTQPLWGPVGYEYARFYYLPEIDVYYNVATRKYVYWQGKKWVTKSKLPARYRHVNLFRTYKVVINDADPWRYHVRHRDAYARYAHVRNQVVIRDVHHHHKPHKPTPKPKHKHDRRDRRR</sequence>
<evidence type="ECO:0000313" key="3">
    <source>
        <dbReference type="EMBL" id="GAA4513467.1"/>
    </source>
</evidence>
<dbReference type="EMBL" id="BAABGR010000008">
    <property type="protein sequence ID" value="GAA4513467.1"/>
    <property type="molecule type" value="Genomic_DNA"/>
</dbReference>
<evidence type="ECO:0000256" key="1">
    <source>
        <dbReference type="SAM" id="MobiDB-lite"/>
    </source>
</evidence>
<feature type="region of interest" description="Disordered" evidence="1">
    <location>
        <begin position="125"/>
        <end position="149"/>
    </location>
</feature>
<protein>
    <submittedName>
        <fullName evidence="3">Uncharacterized protein</fullName>
    </submittedName>
</protein>
<evidence type="ECO:0000256" key="2">
    <source>
        <dbReference type="SAM" id="SignalP"/>
    </source>
</evidence>
<dbReference type="RefSeq" id="WP_345065341.1">
    <property type="nucleotide sequence ID" value="NZ_BAABGR010000008.1"/>
</dbReference>
<name>A0ABP8QYP1_9SPHI</name>
<keyword evidence="4" id="KW-1185">Reference proteome</keyword>
<gene>
    <name evidence="3" type="ORF">GCM10023173_09020</name>
</gene>
<organism evidence="3 4">
    <name type="scientific">Sphingobacterium thermophilum</name>
    <dbReference type="NCBI Taxonomy" id="768534"/>
    <lineage>
        <taxon>Bacteria</taxon>
        <taxon>Pseudomonadati</taxon>
        <taxon>Bacteroidota</taxon>
        <taxon>Sphingobacteriia</taxon>
        <taxon>Sphingobacteriales</taxon>
        <taxon>Sphingobacteriaceae</taxon>
        <taxon>Sphingobacterium</taxon>
    </lineage>
</organism>
<feature type="signal peptide" evidence="2">
    <location>
        <begin position="1"/>
        <end position="22"/>
    </location>
</feature>
<proteinExistence type="predicted"/>
<keyword evidence="2" id="KW-0732">Signal</keyword>
<feature type="chain" id="PRO_5045121172" evidence="2">
    <location>
        <begin position="23"/>
        <end position="149"/>
    </location>
</feature>
<accession>A0ABP8QYP1</accession>